<dbReference type="PANTHER" id="PTHR43022">
    <property type="entry name" value="PROTEIN SMF"/>
    <property type="match status" value="1"/>
</dbReference>
<feature type="domain" description="Smf/DprA SLOG" evidence="3">
    <location>
        <begin position="78"/>
        <end position="257"/>
    </location>
</feature>
<dbReference type="EMBL" id="VSSQ01000017">
    <property type="protein sequence ID" value="MPL62229.1"/>
    <property type="molecule type" value="Genomic_DNA"/>
</dbReference>
<dbReference type="InterPro" id="IPR003488">
    <property type="entry name" value="DprA"/>
</dbReference>
<reference evidence="4" key="1">
    <citation type="submission" date="2019-08" db="EMBL/GenBank/DDBJ databases">
        <authorList>
            <person name="Kucharzyk K."/>
            <person name="Murdoch R.W."/>
            <person name="Higgins S."/>
            <person name="Loffler F."/>
        </authorList>
    </citation>
    <scope>NUCLEOTIDE SEQUENCE</scope>
</reference>
<comment type="caution">
    <text evidence="4">The sequence shown here is derived from an EMBL/GenBank/DDBJ whole genome shotgun (WGS) entry which is preliminary data.</text>
</comment>
<name>A0A644T624_9ZZZZ</name>
<dbReference type="AlphaFoldDB" id="A0A644T624"/>
<sequence length="348" mass="39445">MSPEILNENLEKELDILEENHISFDDFPSFKIEKKDFHKYALLSPLLEIRDAPKELYFKFKDEEILNNFLQKTFDGEEYKILTVVGSRRNTNYGKEVLDYLLKYLVGEKIVVVSGLALGIDSWAHKTALKNNFPTISIPGSGLSSAVLYPANNLELAENILENNNLMISEYEEDKKSQMYFFPARNRIMAAISDAVLIVEAGEKSGTLITARLAMEYGKNVGVIPNNIFAEASLGSNKLIQDGATPVLSELDILEMLRISENSQRVLDLNFYTKENEEQLKKLLNKLNKNERNLLQKIIEAGSVEKDILLSEVEEEFGTSYTDSLVALMSLEINGFIKEEMGEIRIIK</sequence>
<dbReference type="GO" id="GO:0009294">
    <property type="term" value="P:DNA-mediated transformation"/>
    <property type="evidence" value="ECO:0007669"/>
    <property type="project" value="InterPro"/>
</dbReference>
<dbReference type="Gene3D" id="3.40.50.450">
    <property type="match status" value="1"/>
</dbReference>
<dbReference type="SUPFAM" id="SSF102405">
    <property type="entry name" value="MCP/YpsA-like"/>
    <property type="match status" value="1"/>
</dbReference>
<dbReference type="InterPro" id="IPR057666">
    <property type="entry name" value="DrpA_SLOG"/>
</dbReference>
<proteinExistence type="inferred from homology"/>
<comment type="similarity">
    <text evidence="1">Belongs to the DprA/Smf family.</text>
</comment>
<accession>A0A644T624</accession>
<protein>
    <recommendedName>
        <fullName evidence="3">Smf/DprA SLOG domain-containing protein</fullName>
    </recommendedName>
</protein>
<dbReference type="Pfam" id="PF02481">
    <property type="entry name" value="DNA_processg_A"/>
    <property type="match status" value="1"/>
</dbReference>
<evidence type="ECO:0000256" key="1">
    <source>
        <dbReference type="ARBA" id="ARBA00006525"/>
    </source>
</evidence>
<feature type="coiled-coil region" evidence="2">
    <location>
        <begin position="273"/>
        <end position="300"/>
    </location>
</feature>
<evidence type="ECO:0000313" key="4">
    <source>
        <dbReference type="EMBL" id="MPL62229.1"/>
    </source>
</evidence>
<dbReference type="PANTHER" id="PTHR43022:SF1">
    <property type="entry name" value="PROTEIN SMF"/>
    <property type="match status" value="1"/>
</dbReference>
<organism evidence="4">
    <name type="scientific">bioreactor metagenome</name>
    <dbReference type="NCBI Taxonomy" id="1076179"/>
    <lineage>
        <taxon>unclassified sequences</taxon>
        <taxon>metagenomes</taxon>
        <taxon>ecological metagenomes</taxon>
    </lineage>
</organism>
<gene>
    <name evidence="4" type="ORF">SDC9_07838</name>
</gene>
<evidence type="ECO:0000256" key="2">
    <source>
        <dbReference type="SAM" id="Coils"/>
    </source>
</evidence>
<keyword evidence="2" id="KW-0175">Coiled coil</keyword>
<evidence type="ECO:0000259" key="3">
    <source>
        <dbReference type="Pfam" id="PF02481"/>
    </source>
</evidence>